<organism evidence="9 10">
    <name type="scientific">Moraxella porci DSM 25326</name>
    <dbReference type="NCBI Taxonomy" id="573983"/>
    <lineage>
        <taxon>Bacteria</taxon>
        <taxon>Pseudomonadati</taxon>
        <taxon>Pseudomonadota</taxon>
        <taxon>Gammaproteobacteria</taxon>
        <taxon>Moraxellales</taxon>
        <taxon>Moraxellaceae</taxon>
        <taxon>Moraxella</taxon>
    </lineage>
</organism>
<evidence type="ECO:0000256" key="4">
    <source>
        <dbReference type="ARBA" id="ARBA00022989"/>
    </source>
</evidence>
<gene>
    <name evidence="9" type="ORF">B0681_05195</name>
</gene>
<accession>A0A1T0CT74</accession>
<comment type="caution">
    <text evidence="9">The sequence shown here is derived from an EMBL/GenBank/DDBJ whole genome shotgun (WGS) entry which is preliminary data.</text>
</comment>
<feature type="transmembrane region" description="Helical" evidence="7">
    <location>
        <begin position="168"/>
        <end position="190"/>
    </location>
</feature>
<evidence type="ECO:0000256" key="1">
    <source>
        <dbReference type="ARBA" id="ARBA00004651"/>
    </source>
</evidence>
<keyword evidence="4 7" id="KW-1133">Transmembrane helix</keyword>
<reference evidence="9 10" key="1">
    <citation type="submission" date="2017-02" db="EMBL/GenBank/DDBJ databases">
        <title>Draft genome sequence of Moraxella porci CCUG 54912T type strain.</title>
        <authorList>
            <person name="Salva-Serra F."/>
            <person name="Engstrom-Jakobsson H."/>
            <person name="Thorell K."/>
            <person name="Jaen-Luchoro D."/>
            <person name="Gonzales-Siles L."/>
            <person name="Karlsson R."/>
            <person name="Yazdan S."/>
            <person name="Boulund F."/>
            <person name="Johnning A."/>
            <person name="Engstrand L."/>
            <person name="Kristiansson E."/>
            <person name="Moore E."/>
        </authorList>
    </citation>
    <scope>NUCLEOTIDE SEQUENCE [LARGE SCALE GENOMIC DNA]</scope>
    <source>
        <strain evidence="9 10">CCUG 54912</strain>
    </source>
</reference>
<feature type="domain" description="MotA/TolQ/ExbB proton channel" evidence="8">
    <location>
        <begin position="76"/>
        <end position="197"/>
    </location>
</feature>
<comment type="similarity">
    <text evidence="6">Belongs to the exbB/tolQ family.</text>
</comment>
<dbReference type="Pfam" id="PF01618">
    <property type="entry name" value="MotA_ExbB"/>
    <property type="match status" value="1"/>
</dbReference>
<evidence type="ECO:0000256" key="2">
    <source>
        <dbReference type="ARBA" id="ARBA00022475"/>
    </source>
</evidence>
<dbReference type="PANTHER" id="PTHR30625:SF3">
    <property type="entry name" value="TOL-PAL SYSTEM PROTEIN TOLQ"/>
    <property type="match status" value="1"/>
</dbReference>
<evidence type="ECO:0000313" key="9">
    <source>
        <dbReference type="EMBL" id="OOS25409.1"/>
    </source>
</evidence>
<comment type="subcellular location">
    <subcellularLocation>
        <location evidence="1">Cell membrane</location>
        <topology evidence="1">Multi-pass membrane protein</topology>
    </subcellularLocation>
    <subcellularLocation>
        <location evidence="6">Membrane</location>
        <topology evidence="6">Multi-pass membrane protein</topology>
    </subcellularLocation>
</comment>
<sequence>MNESISLISLILEASLVVKLVMALLLALSILSWILIFHLTTKIGGASRFDDRFQAWFWSDDIDKQLSVVQQETERTGLEAIFYEGLAHTDAALANDKKLDIIERRLRTAMGAEQVKLEKGLSTLATIGSVSPYIGLFGTVWGIMNAFIGLGQADSVSLATVAPSIAEALIATALGLFAAIPATMAFNYFTAKANGVYENRSLFGESLMSALVEKFAKPSHPVQSAQLSAEQEHPYGI</sequence>
<dbReference type="PANTHER" id="PTHR30625">
    <property type="entry name" value="PROTEIN TOLQ"/>
    <property type="match status" value="1"/>
</dbReference>
<evidence type="ECO:0000256" key="7">
    <source>
        <dbReference type="SAM" id="Phobius"/>
    </source>
</evidence>
<keyword evidence="2" id="KW-1003">Cell membrane</keyword>
<dbReference type="GO" id="GO:0005886">
    <property type="term" value="C:plasma membrane"/>
    <property type="evidence" value="ECO:0007669"/>
    <property type="project" value="UniProtKB-SubCell"/>
</dbReference>
<evidence type="ECO:0000313" key="10">
    <source>
        <dbReference type="Proteomes" id="UP000190683"/>
    </source>
</evidence>
<dbReference type="InterPro" id="IPR050790">
    <property type="entry name" value="ExbB/TolQ_transport"/>
</dbReference>
<keyword evidence="5 7" id="KW-0472">Membrane</keyword>
<protein>
    <submittedName>
        <fullName evidence="9">Protein TolQ</fullName>
    </submittedName>
</protein>
<dbReference type="AlphaFoldDB" id="A0A1T0CT74"/>
<keyword evidence="6" id="KW-0653">Protein transport</keyword>
<dbReference type="GO" id="GO:0017038">
    <property type="term" value="P:protein import"/>
    <property type="evidence" value="ECO:0007669"/>
    <property type="project" value="TreeGrafter"/>
</dbReference>
<dbReference type="RefSeq" id="WP_078317683.1">
    <property type="nucleotide sequence ID" value="NZ_MUYV01000005.1"/>
</dbReference>
<feature type="transmembrane region" description="Helical" evidence="7">
    <location>
        <begin position="20"/>
        <end position="39"/>
    </location>
</feature>
<dbReference type="STRING" id="573983.B0681_05195"/>
<keyword evidence="6" id="KW-0813">Transport</keyword>
<name>A0A1T0CT74_9GAMM</name>
<feature type="transmembrane region" description="Helical" evidence="7">
    <location>
        <begin position="124"/>
        <end position="148"/>
    </location>
</feature>
<proteinExistence type="inferred from homology"/>
<evidence type="ECO:0000256" key="6">
    <source>
        <dbReference type="RuleBase" id="RU004057"/>
    </source>
</evidence>
<evidence type="ECO:0000256" key="5">
    <source>
        <dbReference type="ARBA" id="ARBA00023136"/>
    </source>
</evidence>
<keyword evidence="3 7" id="KW-0812">Transmembrane</keyword>
<evidence type="ECO:0000259" key="8">
    <source>
        <dbReference type="Pfam" id="PF01618"/>
    </source>
</evidence>
<keyword evidence="10" id="KW-1185">Reference proteome</keyword>
<dbReference type="Proteomes" id="UP000190683">
    <property type="component" value="Unassembled WGS sequence"/>
</dbReference>
<evidence type="ECO:0000256" key="3">
    <source>
        <dbReference type="ARBA" id="ARBA00022692"/>
    </source>
</evidence>
<dbReference type="InterPro" id="IPR002898">
    <property type="entry name" value="MotA_ExbB_proton_chnl"/>
</dbReference>
<dbReference type="EMBL" id="MUYV01000005">
    <property type="protein sequence ID" value="OOS25409.1"/>
    <property type="molecule type" value="Genomic_DNA"/>
</dbReference>